<dbReference type="EMBL" id="CM037019">
    <property type="protein sequence ID" value="KAH7672242.1"/>
    <property type="molecule type" value="Genomic_DNA"/>
</dbReference>
<gene>
    <name evidence="1" type="ORF">IHE45_09G042400</name>
</gene>
<dbReference type="Proteomes" id="UP000827976">
    <property type="component" value="Chromosome 9"/>
</dbReference>
<reference evidence="2" key="1">
    <citation type="journal article" date="2022" name="Nat. Commun.">
        <title>Chromosome evolution and the genetic basis of agronomically important traits in greater yam.</title>
        <authorList>
            <person name="Bredeson J.V."/>
            <person name="Lyons J.B."/>
            <person name="Oniyinde I.O."/>
            <person name="Okereke N.R."/>
            <person name="Kolade O."/>
            <person name="Nnabue I."/>
            <person name="Nwadili C.O."/>
            <person name="Hribova E."/>
            <person name="Parker M."/>
            <person name="Nwogha J."/>
            <person name="Shu S."/>
            <person name="Carlson J."/>
            <person name="Kariba R."/>
            <person name="Muthemba S."/>
            <person name="Knop K."/>
            <person name="Barton G.J."/>
            <person name="Sherwood A.V."/>
            <person name="Lopez-Montes A."/>
            <person name="Asiedu R."/>
            <person name="Jamnadass R."/>
            <person name="Muchugi A."/>
            <person name="Goodstein D."/>
            <person name="Egesi C.N."/>
            <person name="Featherston J."/>
            <person name="Asfaw A."/>
            <person name="Simpson G.G."/>
            <person name="Dolezel J."/>
            <person name="Hendre P.S."/>
            <person name="Van Deynze A."/>
            <person name="Kumar P.L."/>
            <person name="Obidiegwu J.E."/>
            <person name="Bhattacharjee R."/>
            <person name="Rokhsar D.S."/>
        </authorList>
    </citation>
    <scope>NUCLEOTIDE SEQUENCE [LARGE SCALE GENOMIC DNA]</scope>
    <source>
        <strain evidence="2">cv. TDa95/00328</strain>
    </source>
</reference>
<name>A0ACB7VEY7_DIOAL</name>
<comment type="caution">
    <text evidence="1">The sequence shown here is derived from an EMBL/GenBank/DDBJ whole genome shotgun (WGS) entry which is preliminary data.</text>
</comment>
<keyword evidence="2" id="KW-1185">Reference proteome</keyword>
<accession>A0ACB7VEY7</accession>
<sequence length="168" mass="19498">MLRPSNICCCGALLLNKCGVSGDFSESSFRDWLSYMIHQCSLTEFEHFLLTVWALWKHKNEVVWKHEPPSIVLVVSLCEFIATQWMVAYSNRAGAPVTANLGLVRQWMKPLEGILKINYDTACFKTESYTRLGWIVRNHRDCLRRCGLDCFLGSMHPLSRRRYVLEKH</sequence>
<organism evidence="1 2">
    <name type="scientific">Dioscorea alata</name>
    <name type="common">Purple yam</name>
    <dbReference type="NCBI Taxonomy" id="55571"/>
    <lineage>
        <taxon>Eukaryota</taxon>
        <taxon>Viridiplantae</taxon>
        <taxon>Streptophyta</taxon>
        <taxon>Embryophyta</taxon>
        <taxon>Tracheophyta</taxon>
        <taxon>Spermatophyta</taxon>
        <taxon>Magnoliopsida</taxon>
        <taxon>Liliopsida</taxon>
        <taxon>Dioscoreales</taxon>
        <taxon>Dioscoreaceae</taxon>
        <taxon>Dioscorea</taxon>
    </lineage>
</organism>
<protein>
    <submittedName>
        <fullName evidence="1">Uncharacterized protein</fullName>
    </submittedName>
</protein>
<proteinExistence type="predicted"/>
<evidence type="ECO:0000313" key="1">
    <source>
        <dbReference type="EMBL" id="KAH7672242.1"/>
    </source>
</evidence>
<evidence type="ECO:0000313" key="2">
    <source>
        <dbReference type="Proteomes" id="UP000827976"/>
    </source>
</evidence>